<evidence type="ECO:0000313" key="12">
    <source>
        <dbReference type="EMBL" id="URD90176.1"/>
    </source>
</evidence>
<feature type="region of interest" description="Disordered" evidence="9">
    <location>
        <begin position="123"/>
        <end position="158"/>
    </location>
</feature>
<dbReference type="GO" id="GO:0051457">
    <property type="term" value="P:maintenance of protein location in nucleus"/>
    <property type="evidence" value="ECO:0007669"/>
    <property type="project" value="TreeGrafter"/>
</dbReference>
<dbReference type="AlphaFoldDB" id="A0A9E7F7M4"/>
<dbReference type="InterPro" id="IPR013083">
    <property type="entry name" value="Znf_RING/FYVE/PHD"/>
</dbReference>
<dbReference type="FunFam" id="3.30.40.10:FF:000022">
    <property type="entry name" value="E3 ubiquitin-protein ligase RING1-like"/>
    <property type="match status" value="1"/>
</dbReference>
<dbReference type="EMBL" id="CP097504">
    <property type="protein sequence ID" value="URD90176.1"/>
    <property type="molecule type" value="Genomic_DNA"/>
</dbReference>
<dbReference type="GO" id="GO:0005737">
    <property type="term" value="C:cytoplasm"/>
    <property type="evidence" value="ECO:0007669"/>
    <property type="project" value="TreeGrafter"/>
</dbReference>
<evidence type="ECO:0000259" key="11">
    <source>
        <dbReference type="PROSITE" id="PS50089"/>
    </source>
</evidence>
<evidence type="ECO:0000256" key="6">
    <source>
        <dbReference type="ARBA" id="ARBA00022786"/>
    </source>
</evidence>
<feature type="transmembrane region" description="Helical" evidence="10">
    <location>
        <begin position="53"/>
        <end position="75"/>
    </location>
</feature>
<evidence type="ECO:0000256" key="2">
    <source>
        <dbReference type="ARBA" id="ARBA00012483"/>
    </source>
</evidence>
<proteinExistence type="predicted"/>
<evidence type="ECO:0000256" key="1">
    <source>
        <dbReference type="ARBA" id="ARBA00000900"/>
    </source>
</evidence>
<evidence type="ECO:0000256" key="4">
    <source>
        <dbReference type="ARBA" id="ARBA00022723"/>
    </source>
</evidence>
<dbReference type="Pfam" id="PF06547">
    <property type="entry name" value="DUF1117"/>
    <property type="match status" value="1"/>
</dbReference>
<keyword evidence="13" id="KW-1185">Reference proteome</keyword>
<dbReference type="SMART" id="SM00184">
    <property type="entry name" value="RING"/>
    <property type="match status" value="1"/>
</dbReference>
<evidence type="ECO:0000256" key="8">
    <source>
        <dbReference type="PROSITE-ProRule" id="PRU00175"/>
    </source>
</evidence>
<dbReference type="Pfam" id="PF13639">
    <property type="entry name" value="zf-RING_2"/>
    <property type="match status" value="1"/>
</dbReference>
<evidence type="ECO:0000256" key="9">
    <source>
        <dbReference type="SAM" id="MobiDB-lite"/>
    </source>
</evidence>
<reference evidence="12" key="1">
    <citation type="submission" date="2022-05" db="EMBL/GenBank/DDBJ databases">
        <title>The Musa troglodytarum L. genome provides insights into the mechanism of non-climacteric behaviour and enrichment of carotenoids.</title>
        <authorList>
            <person name="Wang J."/>
        </authorList>
    </citation>
    <scope>NUCLEOTIDE SEQUENCE</scope>
    <source>
        <tissue evidence="12">Leaf</tissue>
    </source>
</reference>
<sequence>MCRHAQAAPPLVLRRASNKNPLSPSSNPPPAPSQPKLCFARIRSRTEIGTRKFGSLLLFLFDLMPSAIATASSYWCYRCSRFVRVWPQDPIVCPDCEGGFLEEVETPPPGFPAVAEPRRRRIPSAGAHPFSSDESSVAAHPRRPSELRFRRNRRTSAGDRSSFNPVIVLRGRSDGARDADRAAATTTSFELYYDDGTGSGLRPLPESISEFLMGSGFDRLLEQLALVELNGIGRERGCEHPPASKAAIESMPTIEIVGDHIGKDCHCAICMDLFELGTEAREMPCKHIYHQDCILPWLSLRNSCPVCRHEMPTDAQGIGTPGAEGNERASAPRNDEESVGLTIWRLPGGGFAVGRFSGGRRVGEGEFPVVYTEMDGGFNNSGAPRRISWTSRRSRTREGRGIGVKGIRFSEGVREVEAPTGMEMPMTLHDGGSVLGIGIGISVVTLLTATSVPASSTEPSPLLPPRKSMDEQPDCLPIHSKEILTSDGVKLNKKRKLQYDLENLVLPLSKHKFGYRFRSTGHTIAEETEDVQNIDREMVAGGLKDGSEELGDSYNDSNSISEGYDTTMTLDLDDEAEKSSGKIGWPSDSSKNFDLDSFDTKKVKESGNKGNDSLEDIQQLESAYKGIDERYPGYEDSGHNIVSELGKNSLEHLDAEIEGLMLYSNDVAPHALLVSPERWSSGRDARLGARKPTIDKEFEQYFSMLML</sequence>
<evidence type="ECO:0000256" key="3">
    <source>
        <dbReference type="ARBA" id="ARBA00022679"/>
    </source>
</evidence>
<name>A0A9E7F7M4_9LILI</name>
<dbReference type="InterPro" id="IPR039525">
    <property type="entry name" value="RNF126-like_zinc-ribbon"/>
</dbReference>
<keyword evidence="10" id="KW-0812">Transmembrane</keyword>
<dbReference type="GO" id="GO:0008270">
    <property type="term" value="F:zinc ion binding"/>
    <property type="evidence" value="ECO:0007669"/>
    <property type="project" value="UniProtKB-KW"/>
</dbReference>
<accession>A0A9E7F7M4</accession>
<dbReference type="InterPro" id="IPR010543">
    <property type="entry name" value="DUF1117"/>
</dbReference>
<dbReference type="EC" id="2.3.2.27" evidence="2"/>
<evidence type="ECO:0000256" key="10">
    <source>
        <dbReference type="SAM" id="Phobius"/>
    </source>
</evidence>
<dbReference type="GO" id="GO:0061630">
    <property type="term" value="F:ubiquitin protein ligase activity"/>
    <property type="evidence" value="ECO:0007669"/>
    <property type="project" value="UniProtKB-EC"/>
</dbReference>
<dbReference type="SUPFAM" id="SSF57850">
    <property type="entry name" value="RING/U-box"/>
    <property type="match status" value="1"/>
</dbReference>
<protein>
    <recommendedName>
        <fullName evidence="2">RING-type E3 ubiquitin transferase</fullName>
        <ecNumber evidence="2">2.3.2.27</ecNumber>
    </recommendedName>
</protein>
<evidence type="ECO:0000313" key="13">
    <source>
        <dbReference type="Proteomes" id="UP001055439"/>
    </source>
</evidence>
<dbReference type="Proteomes" id="UP001055439">
    <property type="component" value="Chromosome 2"/>
</dbReference>
<dbReference type="Pfam" id="PF14369">
    <property type="entry name" value="Zn_ribbon_19"/>
    <property type="match status" value="1"/>
</dbReference>
<keyword evidence="10" id="KW-1133">Transmembrane helix</keyword>
<feature type="region of interest" description="Disordered" evidence="9">
    <location>
        <begin position="16"/>
        <end position="35"/>
    </location>
</feature>
<dbReference type="CDD" id="cd16667">
    <property type="entry name" value="RING-H2_RNF126-like"/>
    <property type="match status" value="1"/>
</dbReference>
<dbReference type="OrthoDB" id="21204at2759"/>
<keyword evidence="4" id="KW-0479">Metal-binding</keyword>
<dbReference type="GO" id="GO:0009639">
    <property type="term" value="P:response to red or far red light"/>
    <property type="evidence" value="ECO:0007669"/>
    <property type="project" value="InterPro"/>
</dbReference>
<keyword evidence="5 8" id="KW-0863">Zinc-finger</keyword>
<dbReference type="PANTHER" id="PTHR37723">
    <property type="entry name" value="PROTEIN FAR-RED ELONGATED HYPOCOTYL 1"/>
    <property type="match status" value="1"/>
</dbReference>
<dbReference type="InterPro" id="IPR037766">
    <property type="entry name" value="FHY1"/>
</dbReference>
<keyword evidence="10" id="KW-0472">Membrane</keyword>
<comment type="catalytic activity">
    <reaction evidence="1">
        <text>S-ubiquitinyl-[E2 ubiquitin-conjugating enzyme]-L-cysteine + [acceptor protein]-L-lysine = [E2 ubiquitin-conjugating enzyme]-L-cysteine + N(6)-ubiquitinyl-[acceptor protein]-L-lysine.</text>
        <dbReference type="EC" id="2.3.2.27"/>
    </reaction>
</comment>
<feature type="domain" description="RING-type" evidence="11">
    <location>
        <begin position="267"/>
        <end position="308"/>
    </location>
</feature>
<gene>
    <name evidence="12" type="ORF">MUK42_28573</name>
</gene>
<dbReference type="GO" id="GO:0061608">
    <property type="term" value="F:nuclear import signal receptor activity"/>
    <property type="evidence" value="ECO:0007669"/>
    <property type="project" value="TreeGrafter"/>
</dbReference>
<dbReference type="PANTHER" id="PTHR37723:SF1">
    <property type="entry name" value="PROTEIN FAR-RED-ELONGATED HYPOCOTYL 1-LIKE"/>
    <property type="match status" value="1"/>
</dbReference>
<dbReference type="GO" id="GO:0016607">
    <property type="term" value="C:nuclear speck"/>
    <property type="evidence" value="ECO:0007669"/>
    <property type="project" value="TreeGrafter"/>
</dbReference>
<dbReference type="InterPro" id="IPR001841">
    <property type="entry name" value="Znf_RING"/>
</dbReference>
<evidence type="ECO:0000256" key="5">
    <source>
        <dbReference type="ARBA" id="ARBA00022771"/>
    </source>
</evidence>
<dbReference type="PROSITE" id="PS50089">
    <property type="entry name" value="ZF_RING_2"/>
    <property type="match status" value="1"/>
</dbReference>
<dbReference type="Gene3D" id="3.30.40.10">
    <property type="entry name" value="Zinc/RING finger domain, C3HC4 (zinc finger)"/>
    <property type="match status" value="1"/>
</dbReference>
<keyword evidence="3" id="KW-0808">Transferase</keyword>
<evidence type="ECO:0000256" key="7">
    <source>
        <dbReference type="ARBA" id="ARBA00022833"/>
    </source>
</evidence>
<keyword evidence="6" id="KW-0833">Ubl conjugation pathway</keyword>
<feature type="region of interest" description="Disordered" evidence="9">
    <location>
        <begin position="315"/>
        <end position="336"/>
    </location>
</feature>
<organism evidence="12 13">
    <name type="scientific">Musa troglodytarum</name>
    <name type="common">fe'i banana</name>
    <dbReference type="NCBI Taxonomy" id="320322"/>
    <lineage>
        <taxon>Eukaryota</taxon>
        <taxon>Viridiplantae</taxon>
        <taxon>Streptophyta</taxon>
        <taxon>Embryophyta</taxon>
        <taxon>Tracheophyta</taxon>
        <taxon>Spermatophyta</taxon>
        <taxon>Magnoliopsida</taxon>
        <taxon>Liliopsida</taxon>
        <taxon>Zingiberales</taxon>
        <taxon>Musaceae</taxon>
        <taxon>Musa</taxon>
    </lineage>
</organism>
<keyword evidence="7" id="KW-0862">Zinc</keyword>